<dbReference type="SUPFAM" id="SSF53335">
    <property type="entry name" value="S-adenosyl-L-methionine-dependent methyltransferases"/>
    <property type="match status" value="1"/>
</dbReference>
<dbReference type="GO" id="GO:0032259">
    <property type="term" value="P:methylation"/>
    <property type="evidence" value="ECO:0007669"/>
    <property type="project" value="UniProtKB-KW"/>
</dbReference>
<protein>
    <submittedName>
        <fullName evidence="3">Ribosomal protein L11 methyltransferase</fullName>
    </submittedName>
</protein>
<organism evidence="3 4">
    <name type="scientific">Enhygromyxa salina</name>
    <dbReference type="NCBI Taxonomy" id="215803"/>
    <lineage>
        <taxon>Bacteria</taxon>
        <taxon>Pseudomonadati</taxon>
        <taxon>Myxococcota</taxon>
        <taxon>Polyangia</taxon>
        <taxon>Nannocystales</taxon>
        <taxon>Nannocystaceae</taxon>
        <taxon>Enhygromyxa</taxon>
    </lineage>
</organism>
<dbReference type="GO" id="GO:0005840">
    <property type="term" value="C:ribosome"/>
    <property type="evidence" value="ECO:0007669"/>
    <property type="project" value="UniProtKB-KW"/>
</dbReference>
<accession>A0A0C1ZMN8</accession>
<comment type="caution">
    <text evidence="3">The sequence shown here is derived from an EMBL/GenBank/DDBJ whole genome shotgun (WGS) entry which is preliminary data.</text>
</comment>
<keyword evidence="3" id="KW-0689">Ribosomal protein</keyword>
<keyword evidence="2 3" id="KW-0808">Transferase</keyword>
<dbReference type="Gene3D" id="3.40.50.150">
    <property type="entry name" value="Vaccinia Virus protein VP39"/>
    <property type="match status" value="1"/>
</dbReference>
<dbReference type="PANTHER" id="PTHR43648:SF1">
    <property type="entry name" value="ELECTRON TRANSFER FLAVOPROTEIN BETA SUBUNIT LYSINE METHYLTRANSFERASE"/>
    <property type="match status" value="1"/>
</dbReference>
<dbReference type="InterPro" id="IPR029063">
    <property type="entry name" value="SAM-dependent_MTases_sf"/>
</dbReference>
<keyword evidence="3" id="KW-0687">Ribonucleoprotein</keyword>
<dbReference type="Proteomes" id="UP000031599">
    <property type="component" value="Unassembled WGS sequence"/>
</dbReference>
<dbReference type="GO" id="GO:0008276">
    <property type="term" value="F:protein methyltransferase activity"/>
    <property type="evidence" value="ECO:0007669"/>
    <property type="project" value="TreeGrafter"/>
</dbReference>
<dbReference type="InterPro" id="IPR050078">
    <property type="entry name" value="Ribosomal_L11_MeTrfase_PrmA"/>
</dbReference>
<evidence type="ECO:0000256" key="1">
    <source>
        <dbReference type="ARBA" id="ARBA00022603"/>
    </source>
</evidence>
<dbReference type="PANTHER" id="PTHR43648">
    <property type="entry name" value="ELECTRON TRANSFER FLAVOPROTEIN BETA SUBUNIT LYSINE METHYLTRANSFERASE"/>
    <property type="match status" value="1"/>
</dbReference>
<evidence type="ECO:0000256" key="2">
    <source>
        <dbReference type="ARBA" id="ARBA00022679"/>
    </source>
</evidence>
<sequence>MAMPQIGTDEASLTAATEQLEGLAALLASHDDVGGVETRDPTCIAEGPDFVRVERPELIAYTTPACRAAIETAARELAVTLGLEVLVDAEDHHGDDWRDAWKRYYRSLYFRAGASAFMVRPSWIPREADDPSCELILDPGRAFGTGLHESTRLCLQALVEVADAASEATRPRRVIDLGCGSGILGLAALRIWPELESLCLADHDQEAVDTTGENAEANGISIGEGSPRLELRQLSLGPDPINPALEPAALVFANIRPSVLIPAAATITSAVTPGGVLILSGILEEEGDEVLAAYTQIGLLLRGRPREADWCALVLERPRAGSAAR</sequence>
<dbReference type="Pfam" id="PF06325">
    <property type="entry name" value="PrmA"/>
    <property type="match status" value="1"/>
</dbReference>
<keyword evidence="1 3" id="KW-0489">Methyltransferase</keyword>
<proteinExistence type="predicted"/>
<reference evidence="3 4" key="1">
    <citation type="submission" date="2014-12" db="EMBL/GenBank/DDBJ databases">
        <title>Genome assembly of Enhygromyxa salina DSM 15201.</title>
        <authorList>
            <person name="Sharma G."/>
            <person name="Subramanian S."/>
        </authorList>
    </citation>
    <scope>NUCLEOTIDE SEQUENCE [LARGE SCALE GENOMIC DNA]</scope>
    <source>
        <strain evidence="3 4">DSM 15201</strain>
    </source>
</reference>
<evidence type="ECO:0000313" key="4">
    <source>
        <dbReference type="Proteomes" id="UP000031599"/>
    </source>
</evidence>
<dbReference type="AlphaFoldDB" id="A0A0C1ZMN8"/>
<name>A0A0C1ZMN8_9BACT</name>
<dbReference type="EMBL" id="JMCC02000138">
    <property type="protein sequence ID" value="KIG12298.1"/>
    <property type="molecule type" value="Genomic_DNA"/>
</dbReference>
<gene>
    <name evidence="3" type="ORF">DB30_01603</name>
</gene>
<evidence type="ECO:0000313" key="3">
    <source>
        <dbReference type="EMBL" id="KIG12298.1"/>
    </source>
</evidence>